<dbReference type="EMBL" id="BOMP01000186">
    <property type="protein sequence ID" value="GIE46098.1"/>
    <property type="molecule type" value="Genomic_DNA"/>
</dbReference>
<accession>A0ABQ4AYK5</accession>
<name>A0ABQ4AYK5_9ACTN</name>
<sequence>MTGDVAATWSVPVLGGLREDDLQTALEHATQLLIDVWRMGQFAGAVNPQEWPSRQLARPCPAS</sequence>
<comment type="caution">
    <text evidence="1">The sequence shown here is derived from an EMBL/GenBank/DDBJ whole genome shotgun (WGS) entry which is preliminary data.</text>
</comment>
<protein>
    <submittedName>
        <fullName evidence="1">Uncharacterized protein</fullName>
    </submittedName>
</protein>
<reference evidence="1 2" key="1">
    <citation type="submission" date="2021-01" db="EMBL/GenBank/DDBJ databases">
        <title>Whole genome shotgun sequence of Actinoplanes lobatus NBRC 12513.</title>
        <authorList>
            <person name="Komaki H."/>
            <person name="Tamura T."/>
        </authorList>
    </citation>
    <scope>NUCLEOTIDE SEQUENCE [LARGE SCALE GENOMIC DNA]</scope>
    <source>
        <strain evidence="1 2">NBRC 12513</strain>
    </source>
</reference>
<evidence type="ECO:0000313" key="1">
    <source>
        <dbReference type="EMBL" id="GIE46098.1"/>
    </source>
</evidence>
<proteinExistence type="predicted"/>
<keyword evidence="2" id="KW-1185">Reference proteome</keyword>
<gene>
    <name evidence="1" type="ORF">Alo02nite_89960</name>
</gene>
<organism evidence="1 2">
    <name type="scientific">Actinoplanes lobatus</name>
    <dbReference type="NCBI Taxonomy" id="113568"/>
    <lineage>
        <taxon>Bacteria</taxon>
        <taxon>Bacillati</taxon>
        <taxon>Actinomycetota</taxon>
        <taxon>Actinomycetes</taxon>
        <taxon>Micromonosporales</taxon>
        <taxon>Micromonosporaceae</taxon>
        <taxon>Actinoplanes</taxon>
    </lineage>
</organism>
<dbReference type="Proteomes" id="UP000631312">
    <property type="component" value="Unassembled WGS sequence"/>
</dbReference>
<evidence type="ECO:0000313" key="2">
    <source>
        <dbReference type="Proteomes" id="UP000631312"/>
    </source>
</evidence>